<evidence type="ECO:0008006" key="6">
    <source>
        <dbReference type="Google" id="ProtNLM"/>
    </source>
</evidence>
<evidence type="ECO:0000259" key="3">
    <source>
        <dbReference type="PROSITE" id="PS50930"/>
    </source>
</evidence>
<dbReference type="SMART" id="SM00850">
    <property type="entry name" value="LytTR"/>
    <property type="match status" value="1"/>
</dbReference>
<feature type="domain" description="HTH LytTR-type" evidence="3">
    <location>
        <begin position="136"/>
        <end position="236"/>
    </location>
</feature>
<dbReference type="PROSITE" id="PS50930">
    <property type="entry name" value="HTH_LYTTR"/>
    <property type="match status" value="1"/>
</dbReference>
<dbReference type="PANTHER" id="PTHR37299:SF1">
    <property type="entry name" value="STAGE 0 SPORULATION PROTEIN A HOMOLOG"/>
    <property type="match status" value="1"/>
</dbReference>
<proteinExistence type="predicted"/>
<dbReference type="InterPro" id="IPR007492">
    <property type="entry name" value="LytTR_DNA-bd_dom"/>
</dbReference>
<evidence type="ECO:0000313" key="4">
    <source>
        <dbReference type="EMBL" id="PWL38752.1"/>
    </source>
</evidence>
<dbReference type="Pfam" id="PF04397">
    <property type="entry name" value="LytTR"/>
    <property type="match status" value="1"/>
</dbReference>
<dbReference type="Gene3D" id="2.40.50.1020">
    <property type="entry name" value="LytTr DNA-binding domain"/>
    <property type="match status" value="1"/>
</dbReference>
<dbReference type="OrthoDB" id="1159183at2"/>
<dbReference type="InterPro" id="IPR011006">
    <property type="entry name" value="CheY-like_superfamily"/>
</dbReference>
<dbReference type="PANTHER" id="PTHR37299">
    <property type="entry name" value="TRANSCRIPTIONAL REGULATOR-RELATED"/>
    <property type="match status" value="1"/>
</dbReference>
<dbReference type="EMBL" id="QGEG01000002">
    <property type="protein sequence ID" value="PWL38752.1"/>
    <property type="molecule type" value="Genomic_DNA"/>
</dbReference>
<evidence type="ECO:0000259" key="2">
    <source>
        <dbReference type="PROSITE" id="PS50110"/>
    </source>
</evidence>
<dbReference type="PROSITE" id="PS50110">
    <property type="entry name" value="RESPONSE_REGULATORY"/>
    <property type="match status" value="1"/>
</dbReference>
<dbReference type="Gene3D" id="3.40.50.2300">
    <property type="match status" value="1"/>
</dbReference>
<organism evidence="4 5">
    <name type="scientific">Flagellimonas aquimarina</name>
    <dbReference type="NCBI Taxonomy" id="2201895"/>
    <lineage>
        <taxon>Bacteria</taxon>
        <taxon>Pseudomonadati</taxon>
        <taxon>Bacteroidota</taxon>
        <taxon>Flavobacteriia</taxon>
        <taxon>Flavobacteriales</taxon>
        <taxon>Flavobacteriaceae</taxon>
        <taxon>Flagellimonas</taxon>
    </lineage>
</organism>
<dbReference type="AlphaFoldDB" id="A0A316KX54"/>
<sequence>MKIVIIDRDLESLVGLTQILEESFPVILVLDHTDTIKHAIKIINKLDPDILLISFFLKDGDAFDVLKRVHFLDYKIFFTNGFKKHVNMISEKSPISLILKSFREEKMHDVINLVAGQNTKLKKELPHISYNPNIKLLLPKGGEHVAVRTGEIIKCVADGNFTCFHLKGEKHFISQPIKYYDTLLSDKGFFRINRSVLINISYIKLISKKETIVLTNNEKMMVSRRNKEKLKKLIDYLS</sequence>
<protein>
    <recommendedName>
        <fullName evidence="6">DNA-binding response regulator</fullName>
    </recommendedName>
</protein>
<dbReference type="SUPFAM" id="SSF52172">
    <property type="entry name" value="CheY-like"/>
    <property type="match status" value="1"/>
</dbReference>
<comment type="caution">
    <text evidence="4">The sequence shown here is derived from an EMBL/GenBank/DDBJ whole genome shotgun (WGS) entry which is preliminary data.</text>
</comment>
<evidence type="ECO:0000313" key="5">
    <source>
        <dbReference type="Proteomes" id="UP000245762"/>
    </source>
</evidence>
<dbReference type="InterPro" id="IPR001789">
    <property type="entry name" value="Sig_transdc_resp-reg_receiver"/>
</dbReference>
<reference evidence="4 5" key="1">
    <citation type="submission" date="2018-05" db="EMBL/GenBank/DDBJ databases">
        <title>Complete genome sequence of Flagellimonas aquimarina ECD12 isolated from seaweed Ecklonia cava.</title>
        <authorList>
            <person name="Choi S."/>
            <person name="Seong C."/>
        </authorList>
    </citation>
    <scope>NUCLEOTIDE SEQUENCE [LARGE SCALE GENOMIC DNA]</scope>
    <source>
        <strain evidence="4 5">ECD12</strain>
    </source>
</reference>
<name>A0A316KX54_9FLAO</name>
<comment type="caution">
    <text evidence="1">Lacks conserved residue(s) required for the propagation of feature annotation.</text>
</comment>
<dbReference type="InterPro" id="IPR046947">
    <property type="entry name" value="LytR-like"/>
</dbReference>
<gene>
    <name evidence="4" type="ORF">DKG77_10930</name>
</gene>
<accession>A0A316KX54</accession>
<dbReference type="Proteomes" id="UP000245762">
    <property type="component" value="Unassembled WGS sequence"/>
</dbReference>
<keyword evidence="5" id="KW-1185">Reference proteome</keyword>
<dbReference type="RefSeq" id="WP_109662931.1">
    <property type="nucleotide sequence ID" value="NZ_QGEG01000002.1"/>
</dbReference>
<dbReference type="GO" id="GO:0003677">
    <property type="term" value="F:DNA binding"/>
    <property type="evidence" value="ECO:0007669"/>
    <property type="project" value="InterPro"/>
</dbReference>
<evidence type="ECO:0000256" key="1">
    <source>
        <dbReference type="PROSITE-ProRule" id="PRU00169"/>
    </source>
</evidence>
<feature type="domain" description="Response regulatory" evidence="2">
    <location>
        <begin position="2"/>
        <end position="115"/>
    </location>
</feature>
<dbReference type="GO" id="GO:0000156">
    <property type="term" value="F:phosphorelay response regulator activity"/>
    <property type="evidence" value="ECO:0007669"/>
    <property type="project" value="InterPro"/>
</dbReference>